<dbReference type="InterPro" id="IPR030947">
    <property type="entry name" value="EcfA_1"/>
</dbReference>
<evidence type="ECO:0000256" key="7">
    <source>
        <dbReference type="ARBA" id="ARBA00022967"/>
    </source>
</evidence>
<reference evidence="10 11" key="1">
    <citation type="submission" date="2016-08" db="EMBL/GenBank/DDBJ databases">
        <title>A novel genetic cassette of butanologenic Thermoanaerobacterium thermosaccharolyticum that directly convert cellulose to butanol.</title>
        <authorList>
            <person name="Li T."/>
            <person name="He J."/>
        </authorList>
    </citation>
    <scope>NUCLEOTIDE SEQUENCE [LARGE SCALE GENOMIC DNA]</scope>
    <source>
        <strain evidence="10 11">TG57</strain>
    </source>
</reference>
<evidence type="ECO:0000256" key="8">
    <source>
        <dbReference type="ARBA" id="ARBA00023136"/>
    </source>
</evidence>
<keyword evidence="5" id="KW-0547">Nucleotide-binding</keyword>
<sequence length="281" mass="31425">MENIIMARDLTFSYETGNEENKKKIVLNSLNIDLEEGKFIAIIGHNGSGKSTLAKHFNALLTPTEGDVYVNGMNTKDPAHVWDIRQTAGMVFQNPDNQLVATIVEEDVAFGPENLGIDPKEIRKRVDFALNAVDMFKYKDSAPHMLSGGQKQRIAIAGVIAMRPQCIILDEPTAMLDPMGRKEVIKTIQKLNKENGITIILITHFMEEAVLADRVIVMDDGNIALDGTPKEVFKEVKKLKELGLDVPQVTELAYKLKQEGIEIPTEILTVDEMVRFICQYK</sequence>
<keyword evidence="6" id="KW-0067">ATP-binding</keyword>
<dbReference type="PROSITE" id="PS00211">
    <property type="entry name" value="ABC_TRANSPORTER_1"/>
    <property type="match status" value="1"/>
</dbReference>
<evidence type="ECO:0000256" key="2">
    <source>
        <dbReference type="ARBA" id="ARBA00005417"/>
    </source>
</evidence>
<evidence type="ECO:0000256" key="6">
    <source>
        <dbReference type="ARBA" id="ARBA00022840"/>
    </source>
</evidence>
<evidence type="ECO:0000313" key="11">
    <source>
        <dbReference type="Proteomes" id="UP000214975"/>
    </source>
</evidence>
<protein>
    <submittedName>
        <fullName evidence="10">ABC transporter related protein</fullName>
    </submittedName>
</protein>
<comment type="subcellular location">
    <subcellularLocation>
        <location evidence="1">Cell membrane</location>
        <topology evidence="1">Peripheral membrane protein</topology>
    </subcellularLocation>
</comment>
<dbReference type="InterPro" id="IPR003439">
    <property type="entry name" value="ABC_transporter-like_ATP-bd"/>
</dbReference>
<dbReference type="NCBIfam" id="NF010167">
    <property type="entry name" value="PRK13648.1"/>
    <property type="match status" value="1"/>
</dbReference>
<dbReference type="GO" id="GO:0042626">
    <property type="term" value="F:ATPase-coupled transmembrane transporter activity"/>
    <property type="evidence" value="ECO:0007669"/>
    <property type="project" value="TreeGrafter"/>
</dbReference>
<dbReference type="AlphaFoldDB" id="A0A223HZP3"/>
<dbReference type="PROSITE" id="PS50893">
    <property type="entry name" value="ABC_TRANSPORTER_2"/>
    <property type="match status" value="1"/>
</dbReference>
<dbReference type="Proteomes" id="UP000214975">
    <property type="component" value="Chromosome"/>
</dbReference>
<evidence type="ECO:0000256" key="3">
    <source>
        <dbReference type="ARBA" id="ARBA00022448"/>
    </source>
</evidence>
<organism evidence="10 11">
    <name type="scientific">Thermoanaerobacterium thermosaccharolyticum</name>
    <name type="common">Clostridium thermosaccharolyticum</name>
    <dbReference type="NCBI Taxonomy" id="1517"/>
    <lineage>
        <taxon>Bacteria</taxon>
        <taxon>Bacillati</taxon>
        <taxon>Bacillota</taxon>
        <taxon>Clostridia</taxon>
        <taxon>Thermoanaerobacterales</taxon>
        <taxon>Thermoanaerobacteraceae</taxon>
        <taxon>Thermoanaerobacterium</taxon>
    </lineage>
</organism>
<dbReference type="InterPro" id="IPR050095">
    <property type="entry name" value="ECF_ABC_transporter_ATP-bd"/>
</dbReference>
<keyword evidence="7" id="KW-1278">Translocase</keyword>
<gene>
    <name evidence="10" type="ORF">Thert_01939</name>
</gene>
<evidence type="ECO:0000313" key="10">
    <source>
        <dbReference type="EMBL" id="AST57909.1"/>
    </source>
</evidence>
<dbReference type="SMART" id="SM00382">
    <property type="entry name" value="AAA"/>
    <property type="match status" value="1"/>
</dbReference>
<dbReference type="InterPro" id="IPR017871">
    <property type="entry name" value="ABC_transporter-like_CS"/>
</dbReference>
<keyword evidence="8" id="KW-0472">Membrane</keyword>
<keyword evidence="4" id="KW-1003">Cell membrane</keyword>
<dbReference type="EMBL" id="CP016893">
    <property type="protein sequence ID" value="AST57909.1"/>
    <property type="molecule type" value="Genomic_DNA"/>
</dbReference>
<dbReference type="Pfam" id="PF00005">
    <property type="entry name" value="ABC_tran"/>
    <property type="match status" value="1"/>
</dbReference>
<dbReference type="InterPro" id="IPR015856">
    <property type="entry name" value="ABC_transpr_CbiO/EcfA_su"/>
</dbReference>
<keyword evidence="3" id="KW-0813">Transport</keyword>
<dbReference type="RefSeq" id="WP_094397432.1">
    <property type="nucleotide sequence ID" value="NZ_CP016893.1"/>
</dbReference>
<dbReference type="SUPFAM" id="SSF52540">
    <property type="entry name" value="P-loop containing nucleoside triphosphate hydrolases"/>
    <property type="match status" value="1"/>
</dbReference>
<dbReference type="FunFam" id="3.40.50.300:FF:000224">
    <property type="entry name" value="Energy-coupling factor transporter ATP-binding protein EcfA"/>
    <property type="match status" value="1"/>
</dbReference>
<dbReference type="PANTHER" id="PTHR43553:SF24">
    <property type="entry name" value="ENERGY-COUPLING FACTOR TRANSPORTER ATP-BINDING PROTEIN ECFA1"/>
    <property type="match status" value="1"/>
</dbReference>
<proteinExistence type="inferred from homology"/>
<evidence type="ECO:0000259" key="9">
    <source>
        <dbReference type="PROSITE" id="PS50893"/>
    </source>
</evidence>
<dbReference type="GO" id="GO:0005524">
    <property type="term" value="F:ATP binding"/>
    <property type="evidence" value="ECO:0007669"/>
    <property type="project" value="UniProtKB-KW"/>
</dbReference>
<feature type="domain" description="ABC transporter" evidence="9">
    <location>
        <begin position="5"/>
        <end position="245"/>
    </location>
</feature>
<accession>A0A223HZP3</accession>
<dbReference type="NCBIfam" id="TIGR04520">
    <property type="entry name" value="ECF_ATPase_1"/>
    <property type="match status" value="1"/>
</dbReference>
<dbReference type="CDD" id="cd03225">
    <property type="entry name" value="ABC_cobalt_CbiO_domain1"/>
    <property type="match status" value="1"/>
</dbReference>
<comment type="similarity">
    <text evidence="2">Belongs to the ABC transporter superfamily.</text>
</comment>
<dbReference type="InterPro" id="IPR027417">
    <property type="entry name" value="P-loop_NTPase"/>
</dbReference>
<dbReference type="GO" id="GO:0016887">
    <property type="term" value="F:ATP hydrolysis activity"/>
    <property type="evidence" value="ECO:0007669"/>
    <property type="project" value="InterPro"/>
</dbReference>
<evidence type="ECO:0000256" key="4">
    <source>
        <dbReference type="ARBA" id="ARBA00022475"/>
    </source>
</evidence>
<dbReference type="Gene3D" id="3.40.50.300">
    <property type="entry name" value="P-loop containing nucleotide triphosphate hydrolases"/>
    <property type="match status" value="1"/>
</dbReference>
<evidence type="ECO:0000256" key="1">
    <source>
        <dbReference type="ARBA" id="ARBA00004202"/>
    </source>
</evidence>
<name>A0A223HZP3_THETR</name>
<dbReference type="GO" id="GO:0043190">
    <property type="term" value="C:ATP-binding cassette (ABC) transporter complex"/>
    <property type="evidence" value="ECO:0007669"/>
    <property type="project" value="TreeGrafter"/>
</dbReference>
<evidence type="ECO:0000256" key="5">
    <source>
        <dbReference type="ARBA" id="ARBA00022741"/>
    </source>
</evidence>
<dbReference type="PANTHER" id="PTHR43553">
    <property type="entry name" value="HEAVY METAL TRANSPORTER"/>
    <property type="match status" value="1"/>
</dbReference>
<dbReference type="InterPro" id="IPR003593">
    <property type="entry name" value="AAA+_ATPase"/>
</dbReference>